<dbReference type="EMBL" id="JASVWF010000004">
    <property type="protein sequence ID" value="MDL5158366.1"/>
    <property type="molecule type" value="Genomic_DNA"/>
</dbReference>
<sequence length="70" mass="7516">MADALGRLRALVDQALSRRRVVAAPEPVPAPRPAPEDEPTPTYRAPVAVPRLLVDHGSIGRRRRPSTASG</sequence>
<dbReference type="Proteomes" id="UP001231924">
    <property type="component" value="Unassembled WGS sequence"/>
</dbReference>
<evidence type="ECO:0000256" key="1">
    <source>
        <dbReference type="SAM" id="MobiDB-lite"/>
    </source>
</evidence>
<reference evidence="2 3" key="1">
    <citation type="submission" date="2023-06" db="EMBL/GenBank/DDBJ databases">
        <title>Actinomycetospora Odt1-22.</title>
        <authorList>
            <person name="Supong K."/>
        </authorList>
    </citation>
    <scope>NUCLEOTIDE SEQUENCE [LARGE SCALE GENOMIC DNA]</scope>
    <source>
        <strain evidence="2 3">Odt1-22</strain>
    </source>
</reference>
<name>A0ABT7MD16_9PSEU</name>
<protein>
    <submittedName>
        <fullName evidence="2">Uncharacterized protein</fullName>
    </submittedName>
</protein>
<feature type="region of interest" description="Disordered" evidence="1">
    <location>
        <begin position="23"/>
        <end position="70"/>
    </location>
</feature>
<gene>
    <name evidence="2" type="ORF">QRT03_20535</name>
</gene>
<evidence type="ECO:0000313" key="3">
    <source>
        <dbReference type="Proteomes" id="UP001231924"/>
    </source>
</evidence>
<accession>A0ABT7MD16</accession>
<proteinExistence type="predicted"/>
<organism evidence="2 3">
    <name type="scientific">Actinomycetospora termitidis</name>
    <dbReference type="NCBI Taxonomy" id="3053470"/>
    <lineage>
        <taxon>Bacteria</taxon>
        <taxon>Bacillati</taxon>
        <taxon>Actinomycetota</taxon>
        <taxon>Actinomycetes</taxon>
        <taxon>Pseudonocardiales</taxon>
        <taxon>Pseudonocardiaceae</taxon>
        <taxon>Actinomycetospora</taxon>
    </lineage>
</organism>
<feature type="compositionally biased region" description="Basic residues" evidence="1">
    <location>
        <begin position="59"/>
        <end position="70"/>
    </location>
</feature>
<evidence type="ECO:0000313" key="2">
    <source>
        <dbReference type="EMBL" id="MDL5158366.1"/>
    </source>
</evidence>
<comment type="caution">
    <text evidence="2">The sequence shown here is derived from an EMBL/GenBank/DDBJ whole genome shotgun (WGS) entry which is preliminary data.</text>
</comment>
<keyword evidence="3" id="KW-1185">Reference proteome</keyword>
<dbReference type="RefSeq" id="WP_286054890.1">
    <property type="nucleotide sequence ID" value="NZ_JASVWF010000004.1"/>
</dbReference>